<feature type="compositionally biased region" description="Basic residues" evidence="2">
    <location>
        <begin position="141"/>
        <end position="156"/>
    </location>
</feature>
<evidence type="ECO:0000313" key="4">
    <source>
        <dbReference type="Proteomes" id="UP001157091"/>
    </source>
</evidence>
<feature type="coiled-coil region" evidence="1">
    <location>
        <begin position="5"/>
        <end position="60"/>
    </location>
</feature>
<dbReference type="InterPro" id="IPR035198">
    <property type="entry name" value="SU10_MCP"/>
</dbReference>
<keyword evidence="4" id="KW-1185">Reference proteome</keyword>
<evidence type="ECO:0000256" key="2">
    <source>
        <dbReference type="SAM" id="MobiDB-lite"/>
    </source>
</evidence>
<gene>
    <name evidence="3" type="ORF">GCM10025864_39520</name>
</gene>
<dbReference type="EMBL" id="BSUK01000001">
    <property type="protein sequence ID" value="GMA26193.1"/>
    <property type="molecule type" value="Genomic_DNA"/>
</dbReference>
<dbReference type="Proteomes" id="UP001157091">
    <property type="component" value="Unassembled WGS sequence"/>
</dbReference>
<proteinExistence type="predicted"/>
<keyword evidence="1" id="KW-0175">Coiled coil</keyword>
<comment type="caution">
    <text evidence="3">The sequence shown here is derived from an EMBL/GenBank/DDBJ whole genome shotgun (WGS) entry which is preliminary data.</text>
</comment>
<sequence>MKAKWKAAEEKARAEAEAREKAEAKIAGTEAEYAAEQERRKVEQEALAKANERILKAEIRAAAGKLADPSDALRYLNLADFEVGPDGEVDQAAITASIEALIKSKPYLAAQGGGCSRPSSSPPRQVVREARRGLSPTRSQQPRRRATGQRRGRSRRPFWTPSTDTPPHLKGASHGRNCWHGDHLQPPQLRGRAVRSFARGHPLLSSIGGLTGGESVGSVLFEWQGYDLRDAEDDRQRLEGADAPDGEERVRYNASNVLEVHQEAVNISYTKQGANRQRGAGATAITVGTTVVPADELAWQLQQQFKQIARDVEKTFITGTYARPAGNTAPARPAV</sequence>
<protein>
    <submittedName>
        <fullName evidence="3">Uncharacterized protein</fullName>
    </submittedName>
</protein>
<name>A0ABQ6I7R6_9MICO</name>
<dbReference type="Pfam" id="PF17236">
    <property type="entry name" value="SU10_MCP"/>
    <property type="match status" value="1"/>
</dbReference>
<evidence type="ECO:0000313" key="3">
    <source>
        <dbReference type="EMBL" id="GMA26193.1"/>
    </source>
</evidence>
<evidence type="ECO:0000256" key="1">
    <source>
        <dbReference type="SAM" id="Coils"/>
    </source>
</evidence>
<feature type="region of interest" description="Disordered" evidence="2">
    <location>
        <begin position="110"/>
        <end position="185"/>
    </location>
</feature>
<accession>A0ABQ6I7R6</accession>
<reference evidence="4" key="1">
    <citation type="journal article" date="2019" name="Int. J. Syst. Evol. Microbiol.">
        <title>The Global Catalogue of Microorganisms (GCM) 10K type strain sequencing project: providing services to taxonomists for standard genome sequencing and annotation.</title>
        <authorList>
            <consortium name="The Broad Institute Genomics Platform"/>
            <consortium name="The Broad Institute Genome Sequencing Center for Infectious Disease"/>
            <person name="Wu L."/>
            <person name="Ma J."/>
        </authorList>
    </citation>
    <scope>NUCLEOTIDE SEQUENCE [LARGE SCALE GENOMIC DNA]</scope>
    <source>
        <strain evidence="4">NBRC 106348</strain>
    </source>
</reference>
<organism evidence="3 4">
    <name type="scientific">Luteimicrobium album</name>
    <dbReference type="NCBI Taxonomy" id="1054550"/>
    <lineage>
        <taxon>Bacteria</taxon>
        <taxon>Bacillati</taxon>
        <taxon>Actinomycetota</taxon>
        <taxon>Actinomycetes</taxon>
        <taxon>Micrococcales</taxon>
        <taxon>Luteimicrobium</taxon>
    </lineage>
</organism>